<dbReference type="InterPro" id="IPR013022">
    <property type="entry name" value="Xyl_isomerase-like_TIM-brl"/>
</dbReference>
<dbReference type="GO" id="GO:0008903">
    <property type="term" value="F:hydroxypyruvate isomerase activity"/>
    <property type="evidence" value="ECO:0007669"/>
    <property type="project" value="UniProtKB-EC"/>
</dbReference>
<accession>A0AA35X9S5</accession>
<evidence type="ECO:0000256" key="7">
    <source>
        <dbReference type="PIRNR" id="PIRNR006241"/>
    </source>
</evidence>
<comment type="caution">
    <text evidence="10">The sequence shown here is derived from an EMBL/GenBank/DDBJ whole genome shotgun (WGS) entry which is preliminary data.</text>
</comment>
<keyword evidence="6 7" id="KW-0413">Isomerase</keyword>
<keyword evidence="11" id="KW-1185">Reference proteome</keyword>
<sequence length="251" mass="27880">MPINQSICFGGFSRGRDPIEVIKKSAEIGYKSIEMLPAEYWSVVQDHGMRVAIIVGHGSLPSGLNDPSNHDRIEDEILKNIDIAAENDIPGLICFSGNREGRSEEEGRDNTIAGLSRVTKAAEEKGINLCVELLNSKVNHPDYQCDTTAWGVEVCKGVGSPRAQLLYDIYHMQIMEGDLIRNITDYSDYIGHYHTAGNPGRHDLDDEQEIYYPAVMRAIVNTGYDLYVGHEFGPKGDAFDAMQHAYDVCNV</sequence>
<dbReference type="PANTHER" id="PTHR43489:SF3">
    <property type="entry name" value="XYLOSE ISOMERASE DOMAIN PROTEIN TIM BARREL"/>
    <property type="match status" value="1"/>
</dbReference>
<evidence type="ECO:0000256" key="1">
    <source>
        <dbReference type="ARBA" id="ARBA00000476"/>
    </source>
</evidence>
<evidence type="ECO:0000259" key="9">
    <source>
        <dbReference type="Pfam" id="PF01261"/>
    </source>
</evidence>
<dbReference type="Gene3D" id="3.20.20.150">
    <property type="entry name" value="Divalent-metal-dependent TIM barrel enzymes"/>
    <property type="match status" value="1"/>
</dbReference>
<reference evidence="10" key="1">
    <citation type="submission" date="2023-03" db="EMBL/GenBank/DDBJ databases">
        <authorList>
            <person name="Steffen K."/>
            <person name="Cardenas P."/>
        </authorList>
    </citation>
    <scope>NUCLEOTIDE SEQUENCE</scope>
</reference>
<dbReference type="EC" id="5.3.1.22" evidence="4 7"/>
<dbReference type="InterPro" id="IPR050417">
    <property type="entry name" value="Sugar_Epim/Isomerase"/>
</dbReference>
<dbReference type="Pfam" id="PF01261">
    <property type="entry name" value="AP_endonuc_2"/>
    <property type="match status" value="1"/>
</dbReference>
<evidence type="ECO:0000256" key="8">
    <source>
        <dbReference type="PIRSR" id="PIRSR006241-50"/>
    </source>
</evidence>
<dbReference type="InterPro" id="IPR026040">
    <property type="entry name" value="HyI-like"/>
</dbReference>
<dbReference type="PANTHER" id="PTHR43489">
    <property type="entry name" value="ISOMERASE"/>
    <property type="match status" value="1"/>
</dbReference>
<comment type="function">
    <text evidence="2 7">Catalyzes the reversible isomerization between hydroxypyruvate and 2-hydroxy-3-oxopropanoate (also termed tartronate semialdehyde).</text>
</comment>
<dbReference type="AlphaFoldDB" id="A0AA35X9S5"/>
<dbReference type="Proteomes" id="UP001174909">
    <property type="component" value="Unassembled WGS sequence"/>
</dbReference>
<evidence type="ECO:0000256" key="4">
    <source>
        <dbReference type="ARBA" id="ARBA00012570"/>
    </source>
</evidence>
<feature type="domain" description="Xylose isomerase-like TIM barrel" evidence="9">
    <location>
        <begin position="24"/>
        <end position="239"/>
    </location>
</feature>
<gene>
    <name evidence="10" type="ORF">GBAR_LOCUS24146</name>
</gene>
<feature type="active site" description="Proton donor/acceptor" evidence="8">
    <location>
        <position position="231"/>
    </location>
</feature>
<evidence type="ECO:0000313" key="11">
    <source>
        <dbReference type="Proteomes" id="UP001174909"/>
    </source>
</evidence>
<organism evidence="10 11">
    <name type="scientific">Geodia barretti</name>
    <name type="common">Barrett's horny sponge</name>
    <dbReference type="NCBI Taxonomy" id="519541"/>
    <lineage>
        <taxon>Eukaryota</taxon>
        <taxon>Metazoa</taxon>
        <taxon>Porifera</taxon>
        <taxon>Demospongiae</taxon>
        <taxon>Heteroscleromorpha</taxon>
        <taxon>Tetractinellida</taxon>
        <taxon>Astrophorina</taxon>
        <taxon>Geodiidae</taxon>
        <taxon>Geodia</taxon>
    </lineage>
</organism>
<name>A0AA35X9S5_GEOBA</name>
<evidence type="ECO:0000256" key="2">
    <source>
        <dbReference type="ARBA" id="ARBA00002968"/>
    </source>
</evidence>
<dbReference type="EMBL" id="CASHTH010003334">
    <property type="protein sequence ID" value="CAI8043540.1"/>
    <property type="molecule type" value="Genomic_DNA"/>
</dbReference>
<evidence type="ECO:0000256" key="6">
    <source>
        <dbReference type="ARBA" id="ARBA00023235"/>
    </source>
</evidence>
<feature type="active site" description="Proton donor/acceptor" evidence="8">
    <location>
        <position position="132"/>
    </location>
</feature>
<evidence type="ECO:0000256" key="3">
    <source>
        <dbReference type="ARBA" id="ARBA00005962"/>
    </source>
</evidence>
<dbReference type="SUPFAM" id="SSF51658">
    <property type="entry name" value="Xylose isomerase-like"/>
    <property type="match status" value="1"/>
</dbReference>
<protein>
    <recommendedName>
        <fullName evidence="5 7">Putative hydroxypyruvate isomerase</fullName>
        <ecNumber evidence="4 7">5.3.1.22</ecNumber>
    </recommendedName>
</protein>
<comment type="catalytic activity">
    <reaction evidence="1 7">
        <text>3-hydroxypyruvate = 2-hydroxy-3-oxopropanoate</text>
        <dbReference type="Rhea" id="RHEA:11952"/>
        <dbReference type="ChEBI" id="CHEBI:17180"/>
        <dbReference type="ChEBI" id="CHEBI:57978"/>
        <dbReference type="EC" id="5.3.1.22"/>
    </reaction>
</comment>
<dbReference type="InterPro" id="IPR036237">
    <property type="entry name" value="Xyl_isomerase-like_sf"/>
</dbReference>
<proteinExistence type="inferred from homology"/>
<comment type="similarity">
    <text evidence="3 7">Belongs to the hyi family.</text>
</comment>
<dbReference type="PIRSF" id="PIRSF006241">
    <property type="entry name" value="HyI"/>
    <property type="match status" value="1"/>
</dbReference>
<evidence type="ECO:0000256" key="5">
    <source>
        <dbReference type="ARBA" id="ARBA00017985"/>
    </source>
</evidence>
<evidence type="ECO:0000313" key="10">
    <source>
        <dbReference type="EMBL" id="CAI8043540.1"/>
    </source>
</evidence>